<dbReference type="Gene3D" id="3.30.450.180">
    <property type="match status" value="1"/>
</dbReference>
<dbReference type="PANTHER" id="PTHR35010">
    <property type="entry name" value="BLL4672 PROTEIN-RELATED"/>
    <property type="match status" value="1"/>
</dbReference>
<dbReference type="GO" id="GO:0003677">
    <property type="term" value="F:DNA binding"/>
    <property type="evidence" value="ECO:0007669"/>
    <property type="project" value="InterPro"/>
</dbReference>
<dbReference type="SMART" id="SM00530">
    <property type="entry name" value="HTH_XRE"/>
    <property type="match status" value="1"/>
</dbReference>
<reference evidence="2 3" key="1">
    <citation type="submission" date="2019-02" db="EMBL/GenBank/DDBJ databases">
        <title>Genomic Encyclopedia of Type Strains, Phase IV (KMG-IV): sequencing the most valuable type-strain genomes for metagenomic binning, comparative biology and taxonomic classification.</title>
        <authorList>
            <person name="Goeker M."/>
        </authorList>
    </citation>
    <scope>NUCLEOTIDE SEQUENCE [LARGE SCALE GENOMIC DNA]</scope>
    <source>
        <strain evidence="2 3">DSM 101727</strain>
    </source>
</reference>
<evidence type="ECO:0000313" key="3">
    <source>
        <dbReference type="Proteomes" id="UP000294257"/>
    </source>
</evidence>
<dbReference type="SUPFAM" id="SSF47413">
    <property type="entry name" value="lambda repressor-like DNA-binding domains"/>
    <property type="match status" value="1"/>
</dbReference>
<accession>A0A4Q7KKR5</accession>
<dbReference type="Proteomes" id="UP000294257">
    <property type="component" value="Unassembled WGS sequence"/>
</dbReference>
<dbReference type="Pfam" id="PF17765">
    <property type="entry name" value="MLTR_LBD"/>
    <property type="match status" value="1"/>
</dbReference>
<sequence>MLGVMDRRELADFLRSRRERVRPSDIGLPVGRRRRTPGLRREEVAALATISVDYYTRLEQARGPRPSRQVLGALGRALRLSDDERAYLFRLAGEQPEPLNGPPSTVRHGVLHLLERLDDTPAMVIDAKHEVIAWNRLAAALIADFGSLPPRDRNILRRRFLLCDKDGSRFGSEESDQFAREAVADLRAAAARYPDDPAIRALIDELLAGSEEFAGLWAEREVRVQRGLCKTIIHPVIGPIVLQCETLLVPDLDQRVVIYSAEPGTPSHDALRLLKVIGTQDMRSETV</sequence>
<dbReference type="PANTHER" id="PTHR35010:SF2">
    <property type="entry name" value="BLL4672 PROTEIN"/>
    <property type="match status" value="1"/>
</dbReference>
<evidence type="ECO:0000313" key="2">
    <source>
        <dbReference type="EMBL" id="RZS36806.1"/>
    </source>
</evidence>
<comment type="caution">
    <text evidence="2">The sequence shown here is derived from an EMBL/GenBank/DDBJ whole genome shotgun (WGS) entry which is preliminary data.</text>
</comment>
<dbReference type="InterPro" id="IPR001387">
    <property type="entry name" value="Cro/C1-type_HTH"/>
</dbReference>
<dbReference type="AlphaFoldDB" id="A0A4Q7KKR5"/>
<organism evidence="2 3">
    <name type="scientific">Herbihabitans rhizosphaerae</name>
    <dbReference type="NCBI Taxonomy" id="1872711"/>
    <lineage>
        <taxon>Bacteria</taxon>
        <taxon>Bacillati</taxon>
        <taxon>Actinomycetota</taxon>
        <taxon>Actinomycetes</taxon>
        <taxon>Pseudonocardiales</taxon>
        <taxon>Pseudonocardiaceae</taxon>
        <taxon>Herbihabitans</taxon>
    </lineage>
</organism>
<dbReference type="InterPro" id="IPR041413">
    <property type="entry name" value="MLTR_LBD"/>
</dbReference>
<dbReference type="EMBL" id="SGWQ01000006">
    <property type="protein sequence ID" value="RZS36806.1"/>
    <property type="molecule type" value="Genomic_DNA"/>
</dbReference>
<keyword evidence="3" id="KW-1185">Reference proteome</keyword>
<protein>
    <submittedName>
        <fullName evidence="2">Helix-turn-helix protein</fullName>
    </submittedName>
</protein>
<proteinExistence type="predicted"/>
<gene>
    <name evidence="2" type="ORF">EV193_10640</name>
</gene>
<dbReference type="Gene3D" id="1.10.260.40">
    <property type="entry name" value="lambda repressor-like DNA-binding domains"/>
    <property type="match status" value="1"/>
</dbReference>
<name>A0A4Q7KKR5_9PSEU</name>
<dbReference type="Pfam" id="PF13560">
    <property type="entry name" value="HTH_31"/>
    <property type="match status" value="1"/>
</dbReference>
<dbReference type="InterPro" id="IPR010982">
    <property type="entry name" value="Lambda_DNA-bd_dom_sf"/>
</dbReference>
<evidence type="ECO:0000259" key="1">
    <source>
        <dbReference type="SMART" id="SM00530"/>
    </source>
</evidence>
<feature type="domain" description="HTH cro/C1-type" evidence="1">
    <location>
        <begin position="13"/>
        <end position="85"/>
    </location>
</feature>